<dbReference type="Proteomes" id="UP001165080">
    <property type="component" value="Unassembled WGS sequence"/>
</dbReference>
<evidence type="ECO:0000313" key="2">
    <source>
        <dbReference type="EMBL" id="GLC48880.1"/>
    </source>
</evidence>
<reference evidence="2 3" key="1">
    <citation type="journal article" date="2023" name="Commun. Biol.">
        <title>Reorganization of the ancestral sex-determining regions during the evolution of trioecy in Pleodorina starrii.</title>
        <authorList>
            <person name="Takahashi K."/>
            <person name="Suzuki S."/>
            <person name="Kawai-Toyooka H."/>
            <person name="Yamamoto K."/>
            <person name="Hamaji T."/>
            <person name="Ootsuki R."/>
            <person name="Yamaguchi H."/>
            <person name="Kawachi M."/>
            <person name="Higashiyama T."/>
            <person name="Nozaki H."/>
        </authorList>
    </citation>
    <scope>NUCLEOTIDE SEQUENCE [LARGE SCALE GENOMIC DNA]</scope>
    <source>
        <strain evidence="2 3">NIES-4479</strain>
    </source>
</reference>
<keyword evidence="3" id="KW-1185">Reference proteome</keyword>
<proteinExistence type="predicted"/>
<dbReference type="AlphaFoldDB" id="A0A9W6BBT1"/>
<comment type="caution">
    <text evidence="2">The sequence shown here is derived from an EMBL/GenBank/DDBJ whole genome shotgun (WGS) entry which is preliminary data.</text>
</comment>
<evidence type="ECO:0000313" key="3">
    <source>
        <dbReference type="Proteomes" id="UP001165080"/>
    </source>
</evidence>
<accession>A0A9W6BBT1</accession>
<gene>
    <name evidence="2" type="primary">PLEST005893</name>
    <name evidence="2" type="ORF">PLESTB_000158500</name>
</gene>
<protein>
    <submittedName>
        <fullName evidence="2">Uncharacterized protein</fullName>
    </submittedName>
</protein>
<sequence length="439" mass="47050">MRRAVARCTAQIIRDGSYLSSVCSTSGRQSTELVRCFANGNGAKTKFDLYDTKRDVYREFQPKWDKANEEAAAAAADLAGPPPRPRRAGFGQPDDQPASVAERPRAPPPAPVPADADWPPGYGELLLSYLQAELPLTAEEATQMVEAARRGLLPASRELIRTRYMHIRDLEPRFPGFNARAAVLSEPRLLRHSASKLMRAMLVFQDLWSANPVGPLMGLIGRFIVADPVGSAHRLHALSRALRSELDVPLDARQLTPGSVFLSERVAPLELDARVAAIATIFGRDGGRRLLAADFDVLRFAPQELNSAVLALRAVFAARGYGKPREHHVGTAEGAAEAAADRAYVTELAVAWPGLLALTGRRGEAGVAALVEAVRQAGGERYGGESGRRSLLADVAARPEMLRAAAAGQEGKKLAQVVAEAVRGLVAEREAVEALAGAA</sequence>
<evidence type="ECO:0000256" key="1">
    <source>
        <dbReference type="SAM" id="MobiDB-lite"/>
    </source>
</evidence>
<name>A0A9W6BBT1_9CHLO</name>
<feature type="region of interest" description="Disordered" evidence="1">
    <location>
        <begin position="68"/>
        <end position="117"/>
    </location>
</feature>
<dbReference type="EMBL" id="BRXU01000002">
    <property type="protein sequence ID" value="GLC48880.1"/>
    <property type="molecule type" value="Genomic_DNA"/>
</dbReference>
<organism evidence="2 3">
    <name type="scientific">Pleodorina starrii</name>
    <dbReference type="NCBI Taxonomy" id="330485"/>
    <lineage>
        <taxon>Eukaryota</taxon>
        <taxon>Viridiplantae</taxon>
        <taxon>Chlorophyta</taxon>
        <taxon>core chlorophytes</taxon>
        <taxon>Chlorophyceae</taxon>
        <taxon>CS clade</taxon>
        <taxon>Chlamydomonadales</taxon>
        <taxon>Volvocaceae</taxon>
        <taxon>Pleodorina</taxon>
    </lineage>
</organism>
<feature type="compositionally biased region" description="Low complexity" evidence="1">
    <location>
        <begin position="88"/>
        <end position="101"/>
    </location>
</feature>